<name>A0A498IHP8_MALDO</name>
<sequence length="106" mass="11970">MGSKIFNWDYLLEFLGSCKSSFIPKKENKQKLQIKTTFVKEKLWEAIPAPVKELQWRKAADAALEQLLLLGKKSIHMVGGECNGIAVCFTENNGGVEWCARLNLKV</sequence>
<evidence type="ECO:0000313" key="1">
    <source>
        <dbReference type="EMBL" id="RXH82700.1"/>
    </source>
</evidence>
<evidence type="ECO:0000313" key="2">
    <source>
        <dbReference type="Proteomes" id="UP000290289"/>
    </source>
</evidence>
<protein>
    <submittedName>
        <fullName evidence="1">Uncharacterized protein</fullName>
    </submittedName>
</protein>
<dbReference type="AlphaFoldDB" id="A0A498IHP8"/>
<organism evidence="1 2">
    <name type="scientific">Malus domestica</name>
    <name type="common">Apple</name>
    <name type="synonym">Pyrus malus</name>
    <dbReference type="NCBI Taxonomy" id="3750"/>
    <lineage>
        <taxon>Eukaryota</taxon>
        <taxon>Viridiplantae</taxon>
        <taxon>Streptophyta</taxon>
        <taxon>Embryophyta</taxon>
        <taxon>Tracheophyta</taxon>
        <taxon>Spermatophyta</taxon>
        <taxon>Magnoliopsida</taxon>
        <taxon>eudicotyledons</taxon>
        <taxon>Gunneridae</taxon>
        <taxon>Pentapetalae</taxon>
        <taxon>rosids</taxon>
        <taxon>fabids</taxon>
        <taxon>Rosales</taxon>
        <taxon>Rosaceae</taxon>
        <taxon>Amygdaloideae</taxon>
        <taxon>Maleae</taxon>
        <taxon>Malus</taxon>
    </lineage>
</organism>
<reference evidence="1 2" key="1">
    <citation type="submission" date="2018-10" db="EMBL/GenBank/DDBJ databases">
        <title>A high-quality apple genome assembly.</title>
        <authorList>
            <person name="Hu J."/>
        </authorList>
    </citation>
    <scope>NUCLEOTIDE SEQUENCE [LARGE SCALE GENOMIC DNA]</scope>
    <source>
        <strain evidence="2">cv. HFTH1</strain>
        <tissue evidence="1">Young leaf</tissue>
    </source>
</reference>
<comment type="caution">
    <text evidence="1">The sequence shown here is derived from an EMBL/GenBank/DDBJ whole genome shotgun (WGS) entry which is preliminary data.</text>
</comment>
<dbReference type="Proteomes" id="UP000290289">
    <property type="component" value="Chromosome 11"/>
</dbReference>
<gene>
    <name evidence="1" type="ORF">DVH24_003198</name>
</gene>
<accession>A0A498IHP8</accession>
<dbReference type="EMBL" id="RDQH01000337">
    <property type="protein sequence ID" value="RXH82700.1"/>
    <property type="molecule type" value="Genomic_DNA"/>
</dbReference>
<keyword evidence="2" id="KW-1185">Reference proteome</keyword>
<proteinExistence type="predicted"/>